<proteinExistence type="inferred from homology"/>
<dbReference type="InterPro" id="IPR009079">
    <property type="entry name" value="4_helix_cytokine-like_core"/>
</dbReference>
<dbReference type="SUPFAM" id="SSF47266">
    <property type="entry name" value="4-helical cytokines"/>
    <property type="match status" value="1"/>
</dbReference>
<reference evidence="9" key="2">
    <citation type="submission" date="2025-08" db="UniProtKB">
        <authorList>
            <consortium name="Ensembl"/>
        </authorList>
    </citation>
    <scope>IDENTIFICATION</scope>
</reference>
<feature type="signal peptide" evidence="8">
    <location>
        <begin position="1"/>
        <end position="24"/>
    </location>
</feature>
<dbReference type="Gene3D" id="1.20.1250.70">
    <property type="entry name" value="Interleukin-15/Interleukin-21"/>
    <property type="match status" value="1"/>
</dbReference>
<evidence type="ECO:0000313" key="10">
    <source>
        <dbReference type="Proteomes" id="UP000694558"/>
    </source>
</evidence>
<feature type="chain" id="PRO_5034838879" description="Interleukin" evidence="8">
    <location>
        <begin position="25"/>
        <end position="136"/>
    </location>
</feature>
<evidence type="ECO:0000256" key="5">
    <source>
        <dbReference type="ARBA" id="ARBA00022729"/>
    </source>
</evidence>
<dbReference type="AlphaFoldDB" id="A0A8D2ZT83"/>
<dbReference type="GeneID" id="118298869"/>
<accession>A0A8D2ZT83</accession>
<dbReference type="GO" id="GO:0001819">
    <property type="term" value="P:positive regulation of cytokine production"/>
    <property type="evidence" value="ECO:0007669"/>
    <property type="project" value="TreeGrafter"/>
</dbReference>
<evidence type="ECO:0000256" key="3">
    <source>
        <dbReference type="ARBA" id="ARBA00022514"/>
    </source>
</evidence>
<dbReference type="RefSeq" id="XP_035477934.1">
    <property type="nucleotide sequence ID" value="XM_035622041.2"/>
</dbReference>
<dbReference type="Ensembl" id="ENSSMAT00000007309.2">
    <property type="protein sequence ID" value="ENSSMAP00000007214.1"/>
    <property type="gene ID" value="ENSSMAG00000004470.2"/>
</dbReference>
<protein>
    <recommendedName>
        <fullName evidence="7">Interleukin</fullName>
    </recommendedName>
</protein>
<keyword evidence="4" id="KW-0964">Secreted</keyword>
<organism evidence="9 10">
    <name type="scientific">Scophthalmus maximus</name>
    <name type="common">Turbot</name>
    <name type="synonym">Psetta maxima</name>
    <dbReference type="NCBI Taxonomy" id="52904"/>
    <lineage>
        <taxon>Eukaryota</taxon>
        <taxon>Metazoa</taxon>
        <taxon>Chordata</taxon>
        <taxon>Craniata</taxon>
        <taxon>Vertebrata</taxon>
        <taxon>Euteleostomi</taxon>
        <taxon>Actinopterygii</taxon>
        <taxon>Neopterygii</taxon>
        <taxon>Teleostei</taxon>
        <taxon>Neoteleostei</taxon>
        <taxon>Acanthomorphata</taxon>
        <taxon>Carangaria</taxon>
        <taxon>Pleuronectiformes</taxon>
        <taxon>Pleuronectoidei</taxon>
        <taxon>Scophthalmidae</taxon>
        <taxon>Scophthalmus</taxon>
    </lineage>
</organism>
<dbReference type="GO" id="GO:0006955">
    <property type="term" value="P:immune response"/>
    <property type="evidence" value="ECO:0007669"/>
    <property type="project" value="InterPro"/>
</dbReference>
<dbReference type="GO" id="GO:0005615">
    <property type="term" value="C:extracellular space"/>
    <property type="evidence" value="ECO:0007669"/>
    <property type="project" value="UniProtKB-KW"/>
</dbReference>
<name>A0A8D2ZT83_SCOMX</name>
<dbReference type="GO" id="GO:0042102">
    <property type="term" value="P:positive regulation of T cell proliferation"/>
    <property type="evidence" value="ECO:0007669"/>
    <property type="project" value="TreeGrafter"/>
</dbReference>
<dbReference type="InterPro" id="IPR003443">
    <property type="entry name" value="IL-15/IL-21_fam"/>
</dbReference>
<dbReference type="PANTHER" id="PTHR14356">
    <property type="entry name" value="INTERLEUKIN-15-RELATED"/>
    <property type="match status" value="1"/>
</dbReference>
<dbReference type="GO" id="GO:0005125">
    <property type="term" value="F:cytokine activity"/>
    <property type="evidence" value="ECO:0007669"/>
    <property type="project" value="UniProtKB-KW"/>
</dbReference>
<evidence type="ECO:0000256" key="4">
    <source>
        <dbReference type="ARBA" id="ARBA00022525"/>
    </source>
</evidence>
<evidence type="ECO:0000256" key="6">
    <source>
        <dbReference type="ARBA" id="ARBA00023157"/>
    </source>
</evidence>
<evidence type="ECO:0000256" key="2">
    <source>
        <dbReference type="ARBA" id="ARBA00006050"/>
    </source>
</evidence>
<dbReference type="PANTHER" id="PTHR14356:SF3">
    <property type="entry name" value="INTERLEUKIN-15"/>
    <property type="match status" value="1"/>
</dbReference>
<evidence type="ECO:0000256" key="7">
    <source>
        <dbReference type="RuleBase" id="RU003453"/>
    </source>
</evidence>
<gene>
    <name evidence="9" type="primary">il15l</name>
</gene>
<dbReference type="GO" id="GO:0005126">
    <property type="term" value="F:cytokine receptor binding"/>
    <property type="evidence" value="ECO:0007669"/>
    <property type="project" value="InterPro"/>
</dbReference>
<dbReference type="GO" id="GO:0050778">
    <property type="term" value="P:positive regulation of immune response"/>
    <property type="evidence" value="ECO:0007669"/>
    <property type="project" value="TreeGrafter"/>
</dbReference>
<comment type="similarity">
    <text evidence="2 7">Belongs to the IL-15/IL-21 family.</text>
</comment>
<keyword evidence="3 7" id="KW-0202">Cytokine</keyword>
<dbReference type="GeneTree" id="ENSGT00520000058824"/>
<keyword evidence="5 8" id="KW-0732">Signal</keyword>
<reference evidence="9" key="1">
    <citation type="submission" date="2023-05" db="EMBL/GenBank/DDBJ databases">
        <title>High-quality long-read genome of Scophthalmus maximus.</title>
        <authorList>
            <person name="Lien S."/>
            <person name="Martinez P."/>
        </authorList>
    </citation>
    <scope>NUCLEOTIDE SEQUENCE [LARGE SCALE GENOMIC DNA]</scope>
</reference>
<keyword evidence="6" id="KW-1015">Disulfide bond</keyword>
<evidence type="ECO:0000313" key="9">
    <source>
        <dbReference type="Ensembl" id="ENSSMAP00000007214.1"/>
    </source>
</evidence>
<comment type="subcellular location">
    <subcellularLocation>
        <location evidence="1">Secreted</location>
    </subcellularLocation>
</comment>
<dbReference type="CTD" id="494451"/>
<sequence length="136" mass="15204">MLRGRPALVMVILCQVCLLAPKSAAGLRSLDVIKRVQLLIREAPKKVSLKSRLYTPTMADFQNCPSSTLKCFAAEVKVLDDEWKTRRLNVSHMLEVLAASFNQAESGCRQCECFDEETAEEFLKVLLSTLQNANSL</sequence>
<dbReference type="OMA" id="SVLCEEM"/>
<evidence type="ECO:0000256" key="8">
    <source>
        <dbReference type="SAM" id="SignalP"/>
    </source>
</evidence>
<dbReference type="Proteomes" id="UP000694558">
    <property type="component" value="Chromosome 3"/>
</dbReference>
<evidence type="ECO:0000256" key="1">
    <source>
        <dbReference type="ARBA" id="ARBA00004613"/>
    </source>
</evidence>
<dbReference type="Pfam" id="PF02372">
    <property type="entry name" value="IL15"/>
    <property type="match status" value="1"/>
</dbReference>
<dbReference type="GO" id="GO:0042119">
    <property type="term" value="P:neutrophil activation"/>
    <property type="evidence" value="ECO:0007669"/>
    <property type="project" value="TreeGrafter"/>
</dbReference>